<name>A0A518CJ78_9PLAN</name>
<reference evidence="2 3" key="1">
    <citation type="submission" date="2019-02" db="EMBL/GenBank/DDBJ databases">
        <title>Deep-cultivation of Planctomycetes and their phenomic and genomic characterization uncovers novel biology.</title>
        <authorList>
            <person name="Wiegand S."/>
            <person name="Jogler M."/>
            <person name="Boedeker C."/>
            <person name="Pinto D."/>
            <person name="Vollmers J."/>
            <person name="Rivas-Marin E."/>
            <person name="Kohn T."/>
            <person name="Peeters S.H."/>
            <person name="Heuer A."/>
            <person name="Rast P."/>
            <person name="Oberbeckmann S."/>
            <person name="Bunk B."/>
            <person name="Jeske O."/>
            <person name="Meyerdierks A."/>
            <person name="Storesund J.E."/>
            <person name="Kallscheuer N."/>
            <person name="Luecker S."/>
            <person name="Lage O.M."/>
            <person name="Pohl T."/>
            <person name="Merkel B.J."/>
            <person name="Hornburger P."/>
            <person name="Mueller R.-W."/>
            <person name="Bruemmer F."/>
            <person name="Labrenz M."/>
            <person name="Spormann A.M."/>
            <person name="Op den Camp H."/>
            <person name="Overmann J."/>
            <person name="Amann R."/>
            <person name="Jetten M.S.M."/>
            <person name="Mascher T."/>
            <person name="Medema M.H."/>
            <person name="Devos D.P."/>
            <person name="Kaster A.-K."/>
            <person name="Ovreas L."/>
            <person name="Rohde M."/>
            <person name="Galperin M.Y."/>
            <person name="Jogler C."/>
        </authorList>
    </citation>
    <scope>NUCLEOTIDE SEQUENCE [LARGE SCALE GENOMIC DNA]</scope>
    <source>
        <strain evidence="2 3">Pla110</strain>
    </source>
</reference>
<feature type="region of interest" description="Disordered" evidence="1">
    <location>
        <begin position="42"/>
        <end position="83"/>
    </location>
</feature>
<evidence type="ECO:0000256" key="1">
    <source>
        <dbReference type="SAM" id="MobiDB-lite"/>
    </source>
</evidence>
<dbReference type="RefSeq" id="WP_144993766.1">
    <property type="nucleotide sequence ID" value="NZ_CP036281.1"/>
</dbReference>
<sequence length="154" mass="17109">MTEPSIETFSAHHLHLEDEDGLAQLVFAADDFDPEDYLLLQRTFSSEEEDENIAEEENINEEAEPTPEADVTEEGDTEDDGDGFYLELHSQMQSITSGVLSFSLTRTTLKVKLNPVASEVLGTSEIHVKYSHAKVNNTVMRELLAKIAGDIPIV</sequence>
<evidence type="ECO:0000313" key="3">
    <source>
        <dbReference type="Proteomes" id="UP000317178"/>
    </source>
</evidence>
<dbReference type="Proteomes" id="UP000317178">
    <property type="component" value="Chromosome"/>
</dbReference>
<keyword evidence="3" id="KW-1185">Reference proteome</keyword>
<protein>
    <submittedName>
        <fullName evidence="2">Uncharacterized protein</fullName>
    </submittedName>
</protein>
<gene>
    <name evidence="2" type="ORF">Pla110_09880</name>
</gene>
<accession>A0A518CJ78</accession>
<organism evidence="2 3">
    <name type="scientific">Polystyrenella longa</name>
    <dbReference type="NCBI Taxonomy" id="2528007"/>
    <lineage>
        <taxon>Bacteria</taxon>
        <taxon>Pseudomonadati</taxon>
        <taxon>Planctomycetota</taxon>
        <taxon>Planctomycetia</taxon>
        <taxon>Planctomycetales</taxon>
        <taxon>Planctomycetaceae</taxon>
        <taxon>Polystyrenella</taxon>
    </lineage>
</organism>
<proteinExistence type="predicted"/>
<dbReference type="AlphaFoldDB" id="A0A518CJ78"/>
<evidence type="ECO:0000313" key="2">
    <source>
        <dbReference type="EMBL" id="QDU79282.1"/>
    </source>
</evidence>
<dbReference type="KEGG" id="plon:Pla110_09880"/>
<feature type="compositionally biased region" description="Acidic residues" evidence="1">
    <location>
        <begin position="46"/>
        <end position="82"/>
    </location>
</feature>
<dbReference type="EMBL" id="CP036281">
    <property type="protein sequence ID" value="QDU79282.1"/>
    <property type="molecule type" value="Genomic_DNA"/>
</dbReference>